<dbReference type="RefSeq" id="XP_068369076.1">
    <property type="nucleotide sequence ID" value="XM_068497349.1"/>
</dbReference>
<dbReference type="Proteomes" id="UP000179807">
    <property type="component" value="Unassembled WGS sequence"/>
</dbReference>
<dbReference type="AlphaFoldDB" id="A0A1J4L1U4"/>
<dbReference type="GeneID" id="94832053"/>
<keyword evidence="1" id="KW-0472">Membrane</keyword>
<evidence type="ECO:0000256" key="1">
    <source>
        <dbReference type="SAM" id="Phobius"/>
    </source>
</evidence>
<feature type="transmembrane region" description="Helical" evidence="1">
    <location>
        <begin position="293"/>
        <end position="316"/>
    </location>
</feature>
<evidence type="ECO:0000313" key="2">
    <source>
        <dbReference type="EMBL" id="OHT15940.1"/>
    </source>
</evidence>
<accession>A0A1J4L1U4</accession>
<dbReference type="VEuPathDB" id="TrichDB:TRFO_13614"/>
<comment type="caution">
    <text evidence="2">The sequence shown here is derived from an EMBL/GenBank/DDBJ whole genome shotgun (WGS) entry which is preliminary data.</text>
</comment>
<keyword evidence="3" id="KW-1185">Reference proteome</keyword>
<reference evidence="2" key="1">
    <citation type="submission" date="2016-10" db="EMBL/GenBank/DDBJ databases">
        <authorList>
            <person name="Benchimol M."/>
            <person name="Almeida L.G."/>
            <person name="Vasconcelos A.T."/>
            <person name="Perreira-Neves A."/>
            <person name="Rosa I.A."/>
            <person name="Tasca T."/>
            <person name="Bogo M.R."/>
            <person name="de Souza W."/>
        </authorList>
    </citation>
    <scope>NUCLEOTIDE SEQUENCE [LARGE SCALE GENOMIC DNA]</scope>
    <source>
        <strain evidence="2">K</strain>
    </source>
</reference>
<dbReference type="EMBL" id="MLAK01000167">
    <property type="protein sequence ID" value="OHT15940.1"/>
    <property type="molecule type" value="Genomic_DNA"/>
</dbReference>
<sequence length="320" mass="37077">MIQFQAEDVENHDLLLYKEYINYPVNTSNYKFRNIEVKFKADRCSKLYITGKNKKDIFFNITDDGKFLYKPEVYDDSEIDIICRCHKSKDAFCETYINLDYNKYYLIESQTSDGITVTKPLTKMYPRGSIKREILNLSYSNSEFYYTKSWEGDLKTYTIKDTPNTYQISVNITVPKGRPDYRCVQLYMSGDGFDHHPIGFDEYSYMEDPLAFLKNIGLDQEMKSDWIYFGNDSELYLIIDIEPKFDETWCSSASKFSPLPVSSINSSVIIECGTGMKWSDGVCVVNNPLSWKFWLIIAGVSLVGLILIIGTFILVVKCLK</sequence>
<gene>
    <name evidence="2" type="ORF">TRFO_13614</name>
</gene>
<evidence type="ECO:0000313" key="3">
    <source>
        <dbReference type="Proteomes" id="UP000179807"/>
    </source>
</evidence>
<protein>
    <submittedName>
        <fullName evidence="2">Uncharacterized protein</fullName>
    </submittedName>
</protein>
<organism evidence="2 3">
    <name type="scientific">Tritrichomonas foetus</name>
    <dbReference type="NCBI Taxonomy" id="1144522"/>
    <lineage>
        <taxon>Eukaryota</taxon>
        <taxon>Metamonada</taxon>
        <taxon>Parabasalia</taxon>
        <taxon>Tritrichomonadida</taxon>
        <taxon>Tritrichomonadidae</taxon>
        <taxon>Tritrichomonas</taxon>
    </lineage>
</organism>
<proteinExistence type="predicted"/>
<keyword evidence="1" id="KW-0812">Transmembrane</keyword>
<keyword evidence="1" id="KW-1133">Transmembrane helix</keyword>
<name>A0A1J4L1U4_9EUKA</name>